<protein>
    <submittedName>
        <fullName evidence="3">Uncharacterized protein</fullName>
    </submittedName>
</protein>
<reference evidence="4" key="1">
    <citation type="journal article" date="2023" name="Commun. Biol.">
        <title>Genome analysis of Parmales, the sister group of diatoms, reveals the evolutionary specialization of diatoms from phago-mixotrophs to photoautotrophs.</title>
        <authorList>
            <person name="Ban H."/>
            <person name="Sato S."/>
            <person name="Yoshikawa S."/>
            <person name="Yamada K."/>
            <person name="Nakamura Y."/>
            <person name="Ichinomiya M."/>
            <person name="Sato N."/>
            <person name="Blanc-Mathieu R."/>
            <person name="Endo H."/>
            <person name="Kuwata A."/>
            <person name="Ogata H."/>
        </authorList>
    </citation>
    <scope>NUCLEOTIDE SEQUENCE [LARGE SCALE GENOMIC DNA]</scope>
</reference>
<dbReference type="EMBL" id="BRYA01000015">
    <property type="protein sequence ID" value="GMI32054.1"/>
    <property type="molecule type" value="Genomic_DNA"/>
</dbReference>
<dbReference type="OrthoDB" id="205127at2759"/>
<evidence type="ECO:0000256" key="2">
    <source>
        <dbReference type="SAM" id="Phobius"/>
    </source>
</evidence>
<feature type="transmembrane region" description="Helical" evidence="2">
    <location>
        <begin position="262"/>
        <end position="283"/>
    </location>
</feature>
<evidence type="ECO:0000256" key="1">
    <source>
        <dbReference type="SAM" id="MobiDB-lite"/>
    </source>
</evidence>
<dbReference type="Proteomes" id="UP001165065">
    <property type="component" value="Unassembled WGS sequence"/>
</dbReference>
<evidence type="ECO:0000313" key="3">
    <source>
        <dbReference type="EMBL" id="GMI32054.1"/>
    </source>
</evidence>
<feature type="transmembrane region" description="Helical" evidence="2">
    <location>
        <begin position="466"/>
        <end position="488"/>
    </location>
</feature>
<keyword evidence="2" id="KW-0472">Membrane</keyword>
<feature type="transmembrane region" description="Helical" evidence="2">
    <location>
        <begin position="366"/>
        <end position="386"/>
    </location>
</feature>
<feature type="region of interest" description="Disordered" evidence="1">
    <location>
        <begin position="1"/>
        <end position="77"/>
    </location>
</feature>
<proteinExistence type="predicted"/>
<feature type="transmembrane region" description="Helical" evidence="2">
    <location>
        <begin position="414"/>
        <end position="446"/>
    </location>
</feature>
<keyword evidence="2" id="KW-0812">Transmembrane</keyword>
<comment type="caution">
    <text evidence="3">The sequence shown here is derived from an EMBL/GenBank/DDBJ whole genome shotgun (WGS) entry which is preliminary data.</text>
</comment>
<feature type="transmembrane region" description="Helical" evidence="2">
    <location>
        <begin position="540"/>
        <end position="560"/>
    </location>
</feature>
<name>A0A9W7G4T8_9STRA</name>
<keyword evidence="2" id="KW-1133">Transmembrane helix</keyword>
<keyword evidence="4" id="KW-1185">Reference proteome</keyword>
<organism evidence="3 4">
    <name type="scientific">Triparma columacea</name>
    <dbReference type="NCBI Taxonomy" id="722753"/>
    <lineage>
        <taxon>Eukaryota</taxon>
        <taxon>Sar</taxon>
        <taxon>Stramenopiles</taxon>
        <taxon>Ochrophyta</taxon>
        <taxon>Bolidophyceae</taxon>
        <taxon>Parmales</taxon>
        <taxon>Triparmaceae</taxon>
        <taxon>Triparma</taxon>
    </lineage>
</organism>
<accession>A0A9W7G4T8</accession>
<feature type="transmembrane region" description="Helical" evidence="2">
    <location>
        <begin position="509"/>
        <end position="528"/>
    </location>
</feature>
<sequence length="653" mass="73095">MEGEVEADVGLMGDVATIDDCPQLPSSPERARSGVCDPTRSSPSVSQMAEKGRNDIEAQDEGAIEVSEEKDEVEEGFEEEMAPVDHGRTTSGEEGKQLGEDLMMAVQEREDGRTEEEAVGEFAATNDLLKGVVEKYAFVEAMLAAIIENKLHRMRKVEGAAKDLEKKDGKEIGESLASTLVASTQVHSAVDEWMHQFPALKELDKEYGWFRPLLVTIGFKLMEEVPWGVKMRVTVGAFTSMSDLLTDVYVTYMFGSDKKYGYFKASLASLVASIGIQMFVVWVQNRKLGMTRVLREWFPILVGYKPAVDAYRVATGAKQEVGAVYDPMLEMTFMKIVEMFAEAIPGVIIQLMAIATSDKEDVGTSAWLSVAVSAITTGFASATISYDWDTDPDRREETPDFYGYIPPKASKRTVVFVSMLLFTAGMLLIRCTTIVLLGLMGGSWAILYIGADLGLYLLVKILRGDFWYWAPLGGNTEIVSSIISRVLIKIIVDFTSMVHFRHPNEVGGAYWLFGFLLTMGSLPVSIYVASPYVDERAINIAWTMVKIFLPSSGLCLLIFFSNIEKKYWHTFWSTLRSKDATMAYFLKGESDAKKKYIFWRSRRQWGSIEGEVKKWVESNWAKWEEEKPEWFTDVTKSAVPVEFIPADGDSKVK</sequence>
<dbReference type="AlphaFoldDB" id="A0A9W7G4T8"/>
<evidence type="ECO:0000313" key="4">
    <source>
        <dbReference type="Proteomes" id="UP001165065"/>
    </source>
</evidence>
<gene>
    <name evidence="3" type="ORF">TrCOL_g9159</name>
</gene>
<feature type="compositionally biased region" description="Acidic residues" evidence="1">
    <location>
        <begin position="57"/>
        <end position="77"/>
    </location>
</feature>